<dbReference type="Proteomes" id="UP000031036">
    <property type="component" value="Unassembled WGS sequence"/>
</dbReference>
<reference evidence="2 3" key="1">
    <citation type="submission" date="2014-11" db="EMBL/GenBank/DDBJ databases">
        <title>Genetic blueprint of the zoonotic pathogen Toxocara canis.</title>
        <authorList>
            <person name="Zhu X.-Q."/>
            <person name="Korhonen P.K."/>
            <person name="Cai H."/>
            <person name="Young N.D."/>
            <person name="Nejsum P."/>
            <person name="von Samson-Himmelstjerna G."/>
            <person name="Boag P.R."/>
            <person name="Tan P."/>
            <person name="Li Q."/>
            <person name="Min J."/>
            <person name="Yang Y."/>
            <person name="Wang X."/>
            <person name="Fang X."/>
            <person name="Hall R.S."/>
            <person name="Hofmann A."/>
            <person name="Sternberg P.W."/>
            <person name="Jex A.R."/>
            <person name="Gasser R.B."/>
        </authorList>
    </citation>
    <scope>NUCLEOTIDE SEQUENCE [LARGE SCALE GENOMIC DNA]</scope>
    <source>
        <strain evidence="2">PN_DK_2014</strain>
    </source>
</reference>
<dbReference type="AlphaFoldDB" id="A0A0B2URM5"/>
<evidence type="ECO:0000313" key="3">
    <source>
        <dbReference type="Proteomes" id="UP000031036"/>
    </source>
</evidence>
<sequence>MCPLSLKRNKTKRQWFPTFYWFPSPDYFTGWWAWPSLNELLCTFTYCSMAPSTQYHFVVCGRISTGSYGRDCGAGYGATRGAEKSAYATGASPAGSSRSGARGRQEPAYPSGSDVPQEGAAGSAAKVNPSPSNAVPAPKENDSPLSASGGSQAPVSSASDHPDGAPSEGSKEPEPTHSETPEGAPHSPAESALGPSEGEKNLGSPSTSEESAHAVEHGGESEIKGQENGIEAGVEQPTGNEEAKKETGQAADGDVLEQRQAIEVPASSIDQ</sequence>
<feature type="compositionally biased region" description="Polar residues" evidence="1">
    <location>
        <begin position="143"/>
        <end position="159"/>
    </location>
</feature>
<feature type="region of interest" description="Disordered" evidence="1">
    <location>
        <begin position="86"/>
        <end position="271"/>
    </location>
</feature>
<gene>
    <name evidence="2" type="ORF">Tcan_02745</name>
</gene>
<accession>A0A0B2URM5</accession>
<organism evidence="2 3">
    <name type="scientific">Toxocara canis</name>
    <name type="common">Canine roundworm</name>
    <dbReference type="NCBI Taxonomy" id="6265"/>
    <lineage>
        <taxon>Eukaryota</taxon>
        <taxon>Metazoa</taxon>
        <taxon>Ecdysozoa</taxon>
        <taxon>Nematoda</taxon>
        <taxon>Chromadorea</taxon>
        <taxon>Rhabditida</taxon>
        <taxon>Spirurina</taxon>
        <taxon>Ascaridomorpha</taxon>
        <taxon>Ascaridoidea</taxon>
        <taxon>Toxocaridae</taxon>
        <taxon>Toxocara</taxon>
    </lineage>
</organism>
<feature type="compositionally biased region" description="Basic and acidic residues" evidence="1">
    <location>
        <begin position="169"/>
        <end position="180"/>
    </location>
</feature>
<evidence type="ECO:0000256" key="1">
    <source>
        <dbReference type="SAM" id="MobiDB-lite"/>
    </source>
</evidence>
<evidence type="ECO:0000313" key="2">
    <source>
        <dbReference type="EMBL" id="KHN72058.1"/>
    </source>
</evidence>
<protein>
    <submittedName>
        <fullName evidence="2">Uncharacterized protein</fullName>
    </submittedName>
</protein>
<proteinExistence type="predicted"/>
<comment type="caution">
    <text evidence="2">The sequence shown here is derived from an EMBL/GenBank/DDBJ whole genome shotgun (WGS) entry which is preliminary data.</text>
</comment>
<name>A0A0B2URM5_TOXCA</name>
<dbReference type="EMBL" id="JPKZ01003957">
    <property type="protein sequence ID" value="KHN72058.1"/>
    <property type="molecule type" value="Genomic_DNA"/>
</dbReference>
<keyword evidence="3" id="KW-1185">Reference proteome</keyword>
<feature type="compositionally biased region" description="Basic and acidic residues" evidence="1">
    <location>
        <begin position="210"/>
        <end position="225"/>
    </location>
</feature>
<feature type="compositionally biased region" description="Low complexity" evidence="1">
    <location>
        <begin position="88"/>
        <end position="102"/>
    </location>
</feature>